<organism evidence="2 3">
    <name type="scientific">Leucobacter allii</name>
    <dbReference type="NCBI Taxonomy" id="2932247"/>
    <lineage>
        <taxon>Bacteria</taxon>
        <taxon>Bacillati</taxon>
        <taxon>Actinomycetota</taxon>
        <taxon>Actinomycetes</taxon>
        <taxon>Micrococcales</taxon>
        <taxon>Microbacteriaceae</taxon>
        <taxon>Leucobacter</taxon>
    </lineage>
</organism>
<dbReference type="EMBL" id="CP095045">
    <property type="protein sequence ID" value="UOQ57211.1"/>
    <property type="molecule type" value="Genomic_DNA"/>
</dbReference>
<dbReference type="Pfam" id="PF12684">
    <property type="entry name" value="DUF3799"/>
    <property type="match status" value="1"/>
</dbReference>
<dbReference type="RefSeq" id="WP_244727854.1">
    <property type="nucleotide sequence ID" value="NZ_CP095045.1"/>
</dbReference>
<sequence>MVTRDGLVYGLPEAEYHAPKDELSSTGAKLILDAPARFKHVVLDGNQEHKDSYDLGSIVHAKVLGTGWGVEVLDFENWRTKASQEAKAAARAAGLIPMLRHEVEKPNAIAEAVLANRDAAALFERDGASEVSAFATCPETGVRVRARADRFCGPIVDLKTTAGSAKPEDFARTAFKFGYDLQDAMYEDVFRWASGWDDEFKFVVVETRAPYLVSVCTLRSDFIDMGRDKALKARRVYAECMAAGIWPGYPSGEHVVEPPMAAVYDYQDNYESEEIHL</sequence>
<protein>
    <submittedName>
        <fullName evidence="2">PD-(D/E)XK nuclease-like domain-containing protein</fullName>
    </submittedName>
</protein>
<gene>
    <name evidence="2" type="ORF">MUN78_16400</name>
</gene>
<feature type="domain" description="Putative exodeoxyribonuclease 8 PDDEXK-like" evidence="1">
    <location>
        <begin position="24"/>
        <end position="249"/>
    </location>
</feature>
<keyword evidence="3" id="KW-1185">Reference proteome</keyword>
<evidence type="ECO:0000313" key="3">
    <source>
        <dbReference type="Proteomes" id="UP000831786"/>
    </source>
</evidence>
<evidence type="ECO:0000313" key="2">
    <source>
        <dbReference type="EMBL" id="UOQ57211.1"/>
    </source>
</evidence>
<proteinExistence type="predicted"/>
<evidence type="ECO:0000259" key="1">
    <source>
        <dbReference type="Pfam" id="PF12684"/>
    </source>
</evidence>
<reference evidence="2 3" key="1">
    <citation type="submission" date="2022-04" db="EMBL/GenBank/DDBJ databases">
        <title>Leucobacter sp. isolated from rhizosphere of garlic.</title>
        <authorList>
            <person name="Won M."/>
            <person name="Lee C.-M."/>
            <person name="Woen H.-Y."/>
            <person name="Kwon S.-W."/>
        </authorList>
    </citation>
    <scope>NUCLEOTIDE SEQUENCE [LARGE SCALE GENOMIC DNA]</scope>
    <source>
        <strain evidence="2 3">H21R-40</strain>
    </source>
</reference>
<name>A0ABY4FLT2_9MICO</name>
<dbReference type="InterPro" id="IPR024432">
    <property type="entry name" value="Put_RecE_PDDEXK-like_dom"/>
</dbReference>
<dbReference type="Proteomes" id="UP000831786">
    <property type="component" value="Chromosome"/>
</dbReference>
<dbReference type="InterPro" id="IPR011604">
    <property type="entry name" value="PDDEXK-like_dom_sf"/>
</dbReference>
<dbReference type="Gene3D" id="3.90.320.10">
    <property type="match status" value="1"/>
</dbReference>
<accession>A0ABY4FLT2</accession>